<keyword evidence="1" id="KW-0456">Lyase</keyword>
<dbReference type="NCBIfam" id="NF008747">
    <property type="entry name" value="PRK11780.1"/>
    <property type="match status" value="1"/>
</dbReference>
<dbReference type="Proteomes" id="UP000028073">
    <property type="component" value="Unassembled WGS sequence"/>
</dbReference>
<evidence type="ECO:0000313" key="2">
    <source>
        <dbReference type="EMBL" id="KEQ16469.1"/>
    </source>
</evidence>
<name>A0A081NDE6_9GAMM</name>
<proteinExistence type="inferred from homology"/>
<dbReference type="SUPFAM" id="SSF52317">
    <property type="entry name" value="Class I glutamine amidotransferase-like"/>
    <property type="match status" value="1"/>
</dbReference>
<comment type="similarity">
    <text evidence="1">Belongs to the peptidase C56 family.</text>
</comment>
<dbReference type="STRING" id="1137799.GZ78_21665"/>
<dbReference type="AlphaFoldDB" id="A0A081NDE6"/>
<dbReference type="Gene3D" id="3.40.50.880">
    <property type="match status" value="1"/>
</dbReference>
<dbReference type="PIRSF" id="PIRSF006320">
    <property type="entry name" value="Elb2"/>
    <property type="match status" value="1"/>
</dbReference>
<comment type="caution">
    <text evidence="2">The sequence shown here is derived from an EMBL/GenBank/DDBJ whole genome shotgun (WGS) entry which is preliminary data.</text>
</comment>
<dbReference type="eggNOG" id="COG3155">
    <property type="taxonomic scope" value="Bacteria"/>
</dbReference>
<accession>A0A081NDE6</accession>
<dbReference type="EMBL" id="JOKH01000005">
    <property type="protein sequence ID" value="KEQ16469.1"/>
    <property type="molecule type" value="Genomic_DNA"/>
</dbReference>
<comment type="function">
    <text evidence="1">Displays glyoxalase activity, catalyzing the conversion of glyoxal to glycolate.</text>
</comment>
<gene>
    <name evidence="2" type="ORF">GZ78_21665</name>
</gene>
<evidence type="ECO:0000256" key="1">
    <source>
        <dbReference type="PIRNR" id="PIRNR006320"/>
    </source>
</evidence>
<dbReference type="InterPro" id="IPR029062">
    <property type="entry name" value="Class_I_gatase-like"/>
</dbReference>
<dbReference type="GO" id="GO:0016829">
    <property type="term" value="F:lyase activity"/>
    <property type="evidence" value="ECO:0007669"/>
    <property type="project" value="UniProtKB-UniRule"/>
</dbReference>
<sequence>MSKKVAVILSGSGVFDGSEIHEAVLTLLSLDRRGASYQCFAPDIAQHHVINHVTGEEMDESRNVLVESARIARGEVKPVRELKAEDFDALIVPGGFGAAKNLSDFAFSGSKLRVQIGVSTAAKAFSEAGKPVGLMCIAPAIAGRIFGEGVLATIGTDAETAAALEQTGVKHVECAVDDIVVDDNHKLVTTPAYMTAKSISEAAEGIDKLVDRVLLMV</sequence>
<dbReference type="CDD" id="cd03133">
    <property type="entry name" value="GATase1_ES1"/>
    <property type="match status" value="1"/>
</dbReference>
<dbReference type="RefSeq" id="WP_034840037.1">
    <property type="nucleotide sequence ID" value="NZ_JOKH01000005.1"/>
</dbReference>
<organism evidence="2 3">
    <name type="scientific">Endozoicomonas numazuensis</name>
    <dbReference type="NCBI Taxonomy" id="1137799"/>
    <lineage>
        <taxon>Bacteria</taxon>
        <taxon>Pseudomonadati</taxon>
        <taxon>Pseudomonadota</taxon>
        <taxon>Gammaproteobacteria</taxon>
        <taxon>Oceanospirillales</taxon>
        <taxon>Endozoicomonadaceae</taxon>
        <taxon>Endozoicomonas</taxon>
    </lineage>
</organism>
<reference evidence="2 3" key="1">
    <citation type="submission" date="2014-06" db="EMBL/GenBank/DDBJ databases">
        <title>Whole Genome Sequences of Three Symbiotic Endozoicomonas Bacteria.</title>
        <authorList>
            <person name="Neave M.J."/>
            <person name="Apprill A."/>
            <person name="Voolstra C.R."/>
        </authorList>
    </citation>
    <scope>NUCLEOTIDE SEQUENCE [LARGE SCALE GENOMIC DNA]</scope>
    <source>
        <strain evidence="2 3">DSM 25634</strain>
    </source>
</reference>
<dbReference type="PANTHER" id="PTHR10224">
    <property type="entry name" value="ES1 PROTEIN HOMOLOG, MITOCHONDRIAL"/>
    <property type="match status" value="1"/>
</dbReference>
<dbReference type="OrthoDB" id="5605062at2"/>
<protein>
    <recommendedName>
        <fullName evidence="1">Glyoxalase</fullName>
    </recommendedName>
</protein>
<comment type="catalytic activity">
    <reaction evidence="1">
        <text>glyoxal + H2O = glycolate + H(+)</text>
        <dbReference type="Rhea" id="RHEA:51672"/>
        <dbReference type="ChEBI" id="CHEBI:15377"/>
        <dbReference type="ChEBI" id="CHEBI:15378"/>
        <dbReference type="ChEBI" id="CHEBI:29805"/>
        <dbReference type="ChEBI" id="CHEBI:34779"/>
    </reaction>
</comment>
<dbReference type="InterPro" id="IPR026041">
    <property type="entry name" value="ElbB"/>
</dbReference>
<evidence type="ECO:0000313" key="3">
    <source>
        <dbReference type="Proteomes" id="UP000028073"/>
    </source>
</evidence>
<keyword evidence="3" id="KW-1185">Reference proteome</keyword>
<dbReference type="PANTHER" id="PTHR10224:SF12">
    <property type="entry name" value="GLYOXALASE ELBB"/>
    <property type="match status" value="1"/>
</dbReference>